<evidence type="ECO:0000313" key="1">
    <source>
        <dbReference type="EMBL" id="JAS26652.1"/>
    </source>
</evidence>
<organism evidence="1">
    <name type="scientific">Clastoptera arizonana</name>
    <name type="common">Arizona spittle bug</name>
    <dbReference type="NCBI Taxonomy" id="38151"/>
    <lineage>
        <taxon>Eukaryota</taxon>
        <taxon>Metazoa</taxon>
        <taxon>Ecdysozoa</taxon>
        <taxon>Arthropoda</taxon>
        <taxon>Hexapoda</taxon>
        <taxon>Insecta</taxon>
        <taxon>Pterygota</taxon>
        <taxon>Neoptera</taxon>
        <taxon>Paraneoptera</taxon>
        <taxon>Hemiptera</taxon>
        <taxon>Auchenorrhyncha</taxon>
        <taxon>Cercopoidea</taxon>
        <taxon>Clastopteridae</taxon>
        <taxon>Clastoptera</taxon>
    </lineage>
</organism>
<sequence>CDQPMNESDKTSWESSTNETDGLAYVLGLLMSINIEGDDRLLARALADYVNPAILVDQSVIYHAPWRVPSGSYLTAHGNTERHWLMFDRLLDWVEVHGGLGKTGCDCNICQKACGIDGFGEAMDDFQLQLLRAFFVMGDDFAGFGYGASVLNKLIDLVFGTITKGEVKTFFSTPSLEEPMGMEFLKKHFYLDKTVNPWNVRCFRAPVRLLAKLRHGRHRLTKPKFKAALLSAIWDCGANKPLYDLLVRIYEQIDGNIVDPKQFLEELKSYIKRNPGVSGTSPCYMPEYAMI</sequence>
<dbReference type="EMBL" id="GEDC01010646">
    <property type="protein sequence ID" value="JAS26652.1"/>
    <property type="molecule type" value="Transcribed_RNA"/>
</dbReference>
<dbReference type="GO" id="GO:0071897">
    <property type="term" value="P:DNA biosynthetic process"/>
    <property type="evidence" value="ECO:0007669"/>
    <property type="project" value="UniProtKB-ARBA"/>
</dbReference>
<reference evidence="1" key="1">
    <citation type="submission" date="2015-12" db="EMBL/GenBank/DDBJ databases">
        <title>De novo transcriptome assembly of four potential Pierce s Disease insect vectors from Arizona vineyards.</title>
        <authorList>
            <person name="Tassone E.E."/>
        </authorList>
    </citation>
    <scope>NUCLEOTIDE SEQUENCE</scope>
</reference>
<protein>
    <submittedName>
        <fullName evidence="1">Uncharacterized protein</fullName>
    </submittedName>
</protein>
<dbReference type="AlphaFoldDB" id="A0A1B6DLX8"/>
<name>A0A1B6DLX8_9HEMI</name>
<dbReference type="SUPFAM" id="SSF56672">
    <property type="entry name" value="DNA/RNA polymerases"/>
    <property type="match status" value="1"/>
</dbReference>
<gene>
    <name evidence="1" type="ORF">g.3323</name>
</gene>
<proteinExistence type="predicted"/>
<dbReference type="InterPro" id="IPR043502">
    <property type="entry name" value="DNA/RNA_pol_sf"/>
</dbReference>
<accession>A0A1B6DLX8</accession>
<feature type="non-terminal residue" evidence="1">
    <location>
        <position position="1"/>
    </location>
</feature>
<feature type="non-terminal residue" evidence="1">
    <location>
        <position position="291"/>
    </location>
</feature>